<sequence length="118" mass="13475">MSPQEYRRAPRYAVDDYVQVVDTMTDAVVGQLGNISETGMLLIANAPLADDALYQLRFSLHESTRRPPIEVGAHLLWQERAAMPGQSWAGFRFIHILDRELEQLREWLRAQERAQAPG</sequence>
<dbReference type="Gene3D" id="2.40.10.220">
    <property type="entry name" value="predicted glycosyltransferase like domains"/>
    <property type="match status" value="1"/>
</dbReference>
<evidence type="ECO:0000313" key="2">
    <source>
        <dbReference type="EMBL" id="RPE74854.1"/>
    </source>
</evidence>
<protein>
    <submittedName>
        <fullName evidence="2">PilZ domain-containing protein</fullName>
    </submittedName>
</protein>
<dbReference type="GO" id="GO:0035438">
    <property type="term" value="F:cyclic-di-GMP binding"/>
    <property type="evidence" value="ECO:0007669"/>
    <property type="project" value="InterPro"/>
</dbReference>
<name>A0A3N4VP47_9GAMM</name>
<evidence type="ECO:0000259" key="1">
    <source>
        <dbReference type="Pfam" id="PF07238"/>
    </source>
</evidence>
<dbReference type="Pfam" id="PF07238">
    <property type="entry name" value="PilZ"/>
    <property type="match status" value="1"/>
</dbReference>
<proteinExistence type="predicted"/>
<dbReference type="SUPFAM" id="SSF141371">
    <property type="entry name" value="PilZ domain-like"/>
    <property type="match status" value="1"/>
</dbReference>
<comment type="caution">
    <text evidence="2">The sequence shown here is derived from an EMBL/GenBank/DDBJ whole genome shotgun (WGS) entry which is preliminary data.</text>
</comment>
<keyword evidence="3" id="KW-1185">Reference proteome</keyword>
<dbReference type="EMBL" id="RKQN01000006">
    <property type="protein sequence ID" value="RPE74854.1"/>
    <property type="molecule type" value="Genomic_DNA"/>
</dbReference>
<organism evidence="2 3">
    <name type="scientific">Vulcaniibacterium tengchongense</name>
    <dbReference type="NCBI Taxonomy" id="1273429"/>
    <lineage>
        <taxon>Bacteria</taxon>
        <taxon>Pseudomonadati</taxon>
        <taxon>Pseudomonadota</taxon>
        <taxon>Gammaproteobacteria</taxon>
        <taxon>Lysobacterales</taxon>
        <taxon>Lysobacteraceae</taxon>
        <taxon>Vulcaniibacterium</taxon>
    </lineage>
</organism>
<dbReference type="InterPro" id="IPR009875">
    <property type="entry name" value="PilZ_domain"/>
</dbReference>
<reference evidence="2 3" key="1">
    <citation type="submission" date="2018-11" db="EMBL/GenBank/DDBJ databases">
        <title>Genomic Encyclopedia of Type Strains, Phase IV (KMG-IV): sequencing the most valuable type-strain genomes for metagenomic binning, comparative biology and taxonomic classification.</title>
        <authorList>
            <person name="Goeker M."/>
        </authorList>
    </citation>
    <scope>NUCLEOTIDE SEQUENCE [LARGE SCALE GENOMIC DNA]</scope>
    <source>
        <strain evidence="2 3">DSM 25623</strain>
    </source>
</reference>
<evidence type="ECO:0000313" key="3">
    <source>
        <dbReference type="Proteomes" id="UP000269708"/>
    </source>
</evidence>
<dbReference type="OrthoDB" id="5625505at2"/>
<dbReference type="AlphaFoldDB" id="A0A3N4VP47"/>
<gene>
    <name evidence="2" type="ORF">EDC50_3068</name>
</gene>
<dbReference type="Proteomes" id="UP000269708">
    <property type="component" value="Unassembled WGS sequence"/>
</dbReference>
<accession>A0A3N4VP47</accession>
<feature type="domain" description="PilZ" evidence="1">
    <location>
        <begin position="7"/>
        <end position="109"/>
    </location>
</feature>
<dbReference type="RefSeq" id="WP_123771379.1">
    <property type="nucleotide sequence ID" value="NZ_RKQN01000006.1"/>
</dbReference>